<reference evidence="6" key="1">
    <citation type="submission" date="2015-09" db="EMBL/GenBank/DDBJ databases">
        <title>Complete genome of Arthrobacter alpinus strain R3.8.</title>
        <authorList>
            <person name="See-Too W.S."/>
            <person name="Chan K.G."/>
        </authorList>
    </citation>
    <scope>NUCLEOTIDE SEQUENCE [LARGE SCALE GENOMIC DNA]</scope>
    <source>
        <strain evidence="6">R3.8</strain>
    </source>
</reference>
<dbReference type="AlphaFoldDB" id="A0A0M5LXY7"/>
<keyword evidence="6" id="KW-1185">Reference proteome</keyword>
<name>A0A0M5LXY7_9MICC</name>
<evidence type="ECO:0000256" key="3">
    <source>
        <dbReference type="RuleBase" id="RU000363"/>
    </source>
</evidence>
<dbReference type="PANTHER" id="PTHR44196:SF2">
    <property type="entry name" value="SHORT-CHAIN DEHYDROGENASE-RELATED"/>
    <property type="match status" value="1"/>
</dbReference>
<dbReference type="PRINTS" id="PR00080">
    <property type="entry name" value="SDRFAMILY"/>
</dbReference>
<sequence length="253" mass="27152">MALPVALITGATSGLGAEFAQQLARSQHDLVLVARTVAKLEAKAVRLRTEFGIHVEVLPADLLTDDGVASVSARLADRERPVSVLVNNAGFSFVTAFEDSTVEAETEHLRILALTPMQLTHAVLDGMLERREGRIVNVSSVSAFIPRGSYGAAKAWLTSFSRSANLRYGPRGVQVTAVCPGFVHTEFHQRMGANMSGIPKWMWLNPDQVVREGLAANAAGKSVSIPSRRYATLIALSKLVPDKLAAAVGNRGR</sequence>
<feature type="domain" description="Ketoreductase" evidence="4">
    <location>
        <begin position="4"/>
        <end position="185"/>
    </location>
</feature>
<dbReference type="Pfam" id="PF00106">
    <property type="entry name" value="adh_short"/>
    <property type="match status" value="1"/>
</dbReference>
<dbReference type="SUPFAM" id="SSF51735">
    <property type="entry name" value="NAD(P)-binding Rossmann-fold domains"/>
    <property type="match status" value="1"/>
</dbReference>
<accession>A0A0M5LXY7</accession>
<evidence type="ECO:0000256" key="1">
    <source>
        <dbReference type="ARBA" id="ARBA00006484"/>
    </source>
</evidence>
<dbReference type="PANTHER" id="PTHR44196">
    <property type="entry name" value="DEHYDROGENASE/REDUCTASE SDR FAMILY MEMBER 7B"/>
    <property type="match status" value="1"/>
</dbReference>
<evidence type="ECO:0000313" key="5">
    <source>
        <dbReference type="EMBL" id="ALE93544.1"/>
    </source>
</evidence>
<gene>
    <name evidence="5" type="ORF">AOC05_16475</name>
</gene>
<dbReference type="RefSeq" id="WP_062008470.1">
    <property type="nucleotide sequence ID" value="NZ_CP012677.1"/>
</dbReference>
<dbReference type="EMBL" id="CP012677">
    <property type="protein sequence ID" value="ALE93544.1"/>
    <property type="molecule type" value="Genomic_DNA"/>
</dbReference>
<protein>
    <submittedName>
        <fullName evidence="5">Short-chain dehydrogenase</fullName>
    </submittedName>
</protein>
<dbReference type="InterPro" id="IPR057326">
    <property type="entry name" value="KR_dom"/>
</dbReference>
<evidence type="ECO:0000313" key="6">
    <source>
        <dbReference type="Proteomes" id="UP000062833"/>
    </source>
</evidence>
<dbReference type="GO" id="GO:0016491">
    <property type="term" value="F:oxidoreductase activity"/>
    <property type="evidence" value="ECO:0007669"/>
    <property type="project" value="UniProtKB-KW"/>
</dbReference>
<dbReference type="GO" id="GO:0016020">
    <property type="term" value="C:membrane"/>
    <property type="evidence" value="ECO:0007669"/>
    <property type="project" value="TreeGrafter"/>
</dbReference>
<dbReference type="Gene3D" id="3.40.50.720">
    <property type="entry name" value="NAD(P)-binding Rossmann-like Domain"/>
    <property type="match status" value="1"/>
</dbReference>
<organism evidence="5 6">
    <name type="scientific">Arthrobacter alpinus</name>
    <dbReference type="NCBI Taxonomy" id="656366"/>
    <lineage>
        <taxon>Bacteria</taxon>
        <taxon>Bacillati</taxon>
        <taxon>Actinomycetota</taxon>
        <taxon>Actinomycetes</taxon>
        <taxon>Micrococcales</taxon>
        <taxon>Micrococcaceae</taxon>
        <taxon>Arthrobacter</taxon>
    </lineage>
</organism>
<keyword evidence="2" id="KW-0560">Oxidoreductase</keyword>
<dbReference type="PIRSF" id="PIRSF000126">
    <property type="entry name" value="11-beta-HSD1"/>
    <property type="match status" value="1"/>
</dbReference>
<proteinExistence type="inferred from homology"/>
<comment type="similarity">
    <text evidence="1 3">Belongs to the short-chain dehydrogenases/reductases (SDR) family.</text>
</comment>
<dbReference type="CDD" id="cd05233">
    <property type="entry name" value="SDR_c"/>
    <property type="match status" value="1"/>
</dbReference>
<evidence type="ECO:0000256" key="2">
    <source>
        <dbReference type="ARBA" id="ARBA00023002"/>
    </source>
</evidence>
<dbReference type="Proteomes" id="UP000062833">
    <property type="component" value="Chromosome"/>
</dbReference>
<dbReference type="PRINTS" id="PR00081">
    <property type="entry name" value="GDHRDH"/>
</dbReference>
<dbReference type="InterPro" id="IPR002347">
    <property type="entry name" value="SDR_fam"/>
</dbReference>
<dbReference type="OrthoDB" id="9797538at2"/>
<dbReference type="InterPro" id="IPR036291">
    <property type="entry name" value="NAD(P)-bd_dom_sf"/>
</dbReference>
<dbReference type="SMART" id="SM00822">
    <property type="entry name" value="PKS_KR"/>
    <property type="match status" value="1"/>
</dbReference>
<dbReference type="KEGG" id="aaq:AOC05_16475"/>
<evidence type="ECO:0000259" key="4">
    <source>
        <dbReference type="SMART" id="SM00822"/>
    </source>
</evidence>
<dbReference type="PATRIC" id="fig|656366.3.peg.3554"/>